<proteinExistence type="predicted"/>
<reference evidence="2 3" key="1">
    <citation type="submission" date="2019-02" db="EMBL/GenBank/DDBJ databases">
        <title>Deep-cultivation of Planctomycetes and their phenomic and genomic characterization uncovers novel biology.</title>
        <authorList>
            <person name="Wiegand S."/>
            <person name="Jogler M."/>
            <person name="Boedeker C."/>
            <person name="Pinto D."/>
            <person name="Vollmers J."/>
            <person name="Rivas-Marin E."/>
            <person name="Kohn T."/>
            <person name="Peeters S.H."/>
            <person name="Heuer A."/>
            <person name="Rast P."/>
            <person name="Oberbeckmann S."/>
            <person name="Bunk B."/>
            <person name="Jeske O."/>
            <person name="Meyerdierks A."/>
            <person name="Storesund J.E."/>
            <person name="Kallscheuer N."/>
            <person name="Luecker S."/>
            <person name="Lage O.M."/>
            <person name="Pohl T."/>
            <person name="Merkel B.J."/>
            <person name="Hornburger P."/>
            <person name="Mueller R.-W."/>
            <person name="Bruemmer F."/>
            <person name="Labrenz M."/>
            <person name="Spormann A.M."/>
            <person name="Op den Camp H."/>
            <person name="Overmann J."/>
            <person name="Amann R."/>
            <person name="Jetten M.S.M."/>
            <person name="Mascher T."/>
            <person name="Medema M.H."/>
            <person name="Devos D.P."/>
            <person name="Kaster A.-K."/>
            <person name="Ovreas L."/>
            <person name="Rohde M."/>
            <person name="Galperin M.Y."/>
            <person name="Jogler C."/>
        </authorList>
    </citation>
    <scope>NUCLEOTIDE SEQUENCE [LARGE SCALE GENOMIC DNA]</scope>
    <source>
        <strain evidence="2 3">SV_7m_r</strain>
    </source>
</reference>
<evidence type="ECO:0000313" key="3">
    <source>
        <dbReference type="Proteomes" id="UP000315003"/>
    </source>
</evidence>
<dbReference type="AlphaFoldDB" id="A0A517T0Z8"/>
<keyword evidence="3" id="KW-1185">Reference proteome</keyword>
<dbReference type="CDD" id="cd01288">
    <property type="entry name" value="FabZ"/>
    <property type="match status" value="1"/>
</dbReference>
<dbReference type="Proteomes" id="UP000315003">
    <property type="component" value="Chromosome"/>
</dbReference>
<dbReference type="EMBL" id="CP036272">
    <property type="protein sequence ID" value="QDT62056.1"/>
    <property type="molecule type" value="Genomic_DNA"/>
</dbReference>
<organism evidence="2 3">
    <name type="scientific">Stieleria bergensis</name>
    <dbReference type="NCBI Taxonomy" id="2528025"/>
    <lineage>
        <taxon>Bacteria</taxon>
        <taxon>Pseudomonadati</taxon>
        <taxon>Planctomycetota</taxon>
        <taxon>Planctomycetia</taxon>
        <taxon>Pirellulales</taxon>
        <taxon>Pirellulaceae</taxon>
        <taxon>Stieleria</taxon>
    </lineage>
</organism>
<dbReference type="EC" id="4.2.1.59" evidence="2"/>
<dbReference type="RefSeq" id="WP_145276549.1">
    <property type="nucleotide sequence ID" value="NZ_CP036272.1"/>
</dbReference>
<accession>A0A517T0Z8</accession>
<dbReference type="SUPFAM" id="SSF54637">
    <property type="entry name" value="Thioesterase/thiol ester dehydrase-isomerase"/>
    <property type="match status" value="1"/>
</dbReference>
<dbReference type="Gene3D" id="3.10.129.10">
    <property type="entry name" value="Hotdog Thioesterase"/>
    <property type="match status" value="1"/>
</dbReference>
<keyword evidence="1 2" id="KW-0456">Lyase</keyword>
<gene>
    <name evidence="2" type="primary">fabZ_3</name>
    <name evidence="2" type="ORF">SV7mr_45990</name>
</gene>
<name>A0A517T0Z8_9BACT</name>
<protein>
    <submittedName>
        <fullName evidence="2">3-hydroxyacyl-[acyl-carrier-protein] dehydratase FabZ</fullName>
        <ecNumber evidence="2">4.2.1.59</ecNumber>
    </submittedName>
</protein>
<evidence type="ECO:0000256" key="1">
    <source>
        <dbReference type="ARBA" id="ARBA00023239"/>
    </source>
</evidence>
<dbReference type="GO" id="GO:0019171">
    <property type="term" value="F:(3R)-hydroxyacyl-[acyl-carrier-protein] dehydratase activity"/>
    <property type="evidence" value="ECO:0007669"/>
    <property type="project" value="UniProtKB-EC"/>
</dbReference>
<dbReference type="InterPro" id="IPR013114">
    <property type="entry name" value="FabA_FabZ"/>
</dbReference>
<evidence type="ECO:0000313" key="2">
    <source>
        <dbReference type="EMBL" id="QDT62056.1"/>
    </source>
</evidence>
<dbReference type="InterPro" id="IPR029069">
    <property type="entry name" value="HotDog_dom_sf"/>
</dbReference>
<sequence>MRWFWVDRFTEFVSGSHAKAIKTVAMDEECVDEYLPTYPVLPPTLIIEGMAQLGGILLAEHFEFRKRLVLAKVGKATFHAPARVGDQLFYEAKLDGIQDNGGTIEGVSTCDGEVQAEISLMFACLEGSDIVDGPLYAAEDLHAWLLSLDFYSVAVGANGQRFPRYAAFQTADSVPAPT</sequence>
<dbReference type="PANTHER" id="PTHR30272:SF1">
    <property type="entry name" value="3-HYDROXYACYL-[ACYL-CARRIER-PROTEIN] DEHYDRATASE"/>
    <property type="match status" value="1"/>
</dbReference>
<dbReference type="Pfam" id="PF07977">
    <property type="entry name" value="FabA"/>
    <property type="match status" value="1"/>
</dbReference>
<dbReference type="OrthoDB" id="270809at2"/>
<dbReference type="PANTHER" id="PTHR30272">
    <property type="entry name" value="3-HYDROXYACYL-[ACYL-CARRIER-PROTEIN] DEHYDRATASE"/>
    <property type="match status" value="1"/>
</dbReference>